<dbReference type="GO" id="GO:0006782">
    <property type="term" value="P:protoporphyrinogen IX biosynthetic process"/>
    <property type="evidence" value="ECO:0007669"/>
    <property type="project" value="UniProtKB-UniRule"/>
</dbReference>
<accession>A0A7W9FKB4</accession>
<feature type="transmembrane region" description="Helical" evidence="2">
    <location>
        <begin position="47"/>
        <end position="70"/>
    </location>
</feature>
<dbReference type="PIRSF" id="PIRSF004638">
    <property type="entry name" value="UCP004638"/>
    <property type="match status" value="1"/>
</dbReference>
<dbReference type="GO" id="GO:0046872">
    <property type="term" value="F:metal ion binding"/>
    <property type="evidence" value="ECO:0007669"/>
    <property type="project" value="UniProtKB-UniRule"/>
</dbReference>
<feature type="transmembrane region" description="Helical" evidence="2">
    <location>
        <begin position="114"/>
        <end position="134"/>
    </location>
</feature>
<evidence type="ECO:0000313" key="3">
    <source>
        <dbReference type="EMBL" id="MBB5752365.1"/>
    </source>
</evidence>
<gene>
    <name evidence="3" type="ORF">GGQ63_001417</name>
</gene>
<keyword evidence="2" id="KW-1133">Transmembrane helix</keyword>
<proteinExistence type="inferred from homology"/>
<dbReference type="InterPro" id="IPR005265">
    <property type="entry name" value="HemJ-like"/>
</dbReference>
<comment type="catalytic activity">
    <reaction evidence="1">
        <text>protoporphyrinogen IX + 3 A = protoporphyrin IX + 3 AH2</text>
        <dbReference type="Rhea" id="RHEA:62000"/>
        <dbReference type="ChEBI" id="CHEBI:13193"/>
        <dbReference type="ChEBI" id="CHEBI:17499"/>
        <dbReference type="ChEBI" id="CHEBI:57306"/>
        <dbReference type="ChEBI" id="CHEBI:57307"/>
    </reaction>
</comment>
<dbReference type="AlphaFoldDB" id="A0A7W9FKB4"/>
<comment type="caution">
    <text evidence="3">The sequence shown here is derived from an EMBL/GenBank/DDBJ whole genome shotgun (WGS) entry which is preliminary data.</text>
</comment>
<keyword evidence="4" id="KW-1185">Reference proteome</keyword>
<dbReference type="RefSeq" id="WP_183853950.1">
    <property type="nucleotide sequence ID" value="NZ_JACHOO010000002.1"/>
</dbReference>
<keyword evidence="1" id="KW-1003">Cell membrane</keyword>
<keyword evidence="1 2" id="KW-0472">Membrane</keyword>
<comment type="pathway">
    <text evidence="1">Porphyrin-containing compound metabolism; protoporphyrin-IX biosynthesis; protoporphyrin-IX from protoporphyrinogen-IX: step 1/1.</text>
</comment>
<name>A0A7W9FKB4_9HYPH</name>
<dbReference type="UniPathway" id="UPA00251">
    <property type="reaction ID" value="UER00324"/>
</dbReference>
<keyword evidence="1" id="KW-0408">Iron</keyword>
<evidence type="ECO:0000256" key="1">
    <source>
        <dbReference type="PIRNR" id="PIRNR004638"/>
    </source>
</evidence>
<sequence length="165" mass="18107">MILLKTVHLTTIALWAAALVCLPGLYVQRTRLSDGPTLHRLQATVRFVYVALMSPAAFLAIASGTALIFVREVFAPWFAAKLLLVGLLVMAHVLTGLVIVRLFDERFVYPPWRFVLTTVVTLAIVTGILTLVLAKPDLPDLAPEVLREPGGLSRLVERLTGLPTR</sequence>
<comment type="similarity">
    <text evidence="1">Belongs to the HemJ family.</text>
</comment>
<feature type="transmembrane region" description="Helical" evidence="2">
    <location>
        <begin position="6"/>
        <end position="27"/>
    </location>
</feature>
<feature type="transmembrane region" description="Helical" evidence="2">
    <location>
        <begin position="82"/>
        <end position="102"/>
    </location>
</feature>
<comment type="cofactor">
    <cofactor evidence="1">
        <name>heme b</name>
        <dbReference type="ChEBI" id="CHEBI:60344"/>
    </cofactor>
    <text evidence="1">Binds 1 heme b (iron(II)-protoporphyrin IX) group per subunit.</text>
</comment>
<dbReference type="GO" id="GO:0005886">
    <property type="term" value="C:plasma membrane"/>
    <property type="evidence" value="ECO:0007669"/>
    <property type="project" value="UniProtKB-UniRule"/>
</dbReference>
<evidence type="ECO:0000313" key="4">
    <source>
        <dbReference type="Proteomes" id="UP000523821"/>
    </source>
</evidence>
<reference evidence="3 4" key="1">
    <citation type="submission" date="2020-08" db="EMBL/GenBank/DDBJ databases">
        <title>Genomic Encyclopedia of Type Strains, Phase IV (KMG-IV): sequencing the most valuable type-strain genomes for metagenomic binning, comparative biology and taxonomic classification.</title>
        <authorList>
            <person name="Goeker M."/>
        </authorList>
    </citation>
    <scope>NUCLEOTIDE SEQUENCE [LARGE SCALE GENOMIC DNA]</scope>
    <source>
        <strain evidence="3 4">DSM 16268</strain>
    </source>
</reference>
<comment type="function">
    <text evidence="1">Catalyzes the oxidation of protoporphyrinogen IX to protoporphyrin IX.</text>
</comment>
<protein>
    <recommendedName>
        <fullName evidence="1">Protoporphyrinogen IX oxidase</fullName>
        <ecNumber evidence="1">1.3.99.-</ecNumber>
    </recommendedName>
</protein>
<dbReference type="EC" id="1.3.99.-" evidence="1"/>
<keyword evidence="2" id="KW-0812">Transmembrane</keyword>
<evidence type="ECO:0000256" key="2">
    <source>
        <dbReference type="SAM" id="Phobius"/>
    </source>
</evidence>
<keyword evidence="1" id="KW-0349">Heme</keyword>
<dbReference type="EMBL" id="JACHOO010000002">
    <property type="protein sequence ID" value="MBB5752365.1"/>
    <property type="molecule type" value="Genomic_DNA"/>
</dbReference>
<organism evidence="3 4">
    <name type="scientific">Prosthecomicrobium pneumaticum</name>
    <dbReference type="NCBI Taxonomy" id="81895"/>
    <lineage>
        <taxon>Bacteria</taxon>
        <taxon>Pseudomonadati</taxon>
        <taxon>Pseudomonadota</taxon>
        <taxon>Alphaproteobacteria</taxon>
        <taxon>Hyphomicrobiales</taxon>
        <taxon>Kaistiaceae</taxon>
        <taxon>Prosthecomicrobium</taxon>
    </lineage>
</organism>
<dbReference type="Pfam" id="PF03653">
    <property type="entry name" value="UPF0093"/>
    <property type="match status" value="1"/>
</dbReference>
<dbReference type="GO" id="GO:0070818">
    <property type="term" value="F:protoporphyrinogen oxidase activity"/>
    <property type="evidence" value="ECO:0007669"/>
    <property type="project" value="UniProtKB-UniRule"/>
</dbReference>
<dbReference type="Proteomes" id="UP000523821">
    <property type="component" value="Unassembled WGS sequence"/>
</dbReference>
<keyword evidence="1" id="KW-0479">Metal-binding</keyword>